<feature type="transmembrane region" description="Helical" evidence="1">
    <location>
        <begin position="17"/>
        <end position="36"/>
    </location>
</feature>
<evidence type="ECO:0000313" key="2">
    <source>
        <dbReference type="EMBL" id="SDB21147.1"/>
    </source>
</evidence>
<keyword evidence="1" id="KW-1133">Transmembrane helix</keyword>
<dbReference type="Proteomes" id="UP000199071">
    <property type="component" value="Unassembled WGS sequence"/>
</dbReference>
<dbReference type="STRING" id="665467.SAMN02982931_01565"/>
<protein>
    <submittedName>
        <fullName evidence="2">Uncharacterized protein</fullName>
    </submittedName>
</protein>
<dbReference type="AlphaFoldDB" id="A0A1G6BKN1"/>
<keyword evidence="3" id="KW-1185">Reference proteome</keyword>
<reference evidence="2 3" key="1">
    <citation type="submission" date="2016-10" db="EMBL/GenBank/DDBJ databases">
        <authorList>
            <person name="de Groot N.N."/>
        </authorList>
    </citation>
    <scope>NUCLEOTIDE SEQUENCE [LARGE SCALE GENOMIC DNA]</scope>
    <source>
        <strain evidence="2 3">ATCC 35022</strain>
    </source>
</reference>
<organism evidence="2 3">
    <name type="scientific">Bauldia litoralis</name>
    <dbReference type="NCBI Taxonomy" id="665467"/>
    <lineage>
        <taxon>Bacteria</taxon>
        <taxon>Pseudomonadati</taxon>
        <taxon>Pseudomonadota</taxon>
        <taxon>Alphaproteobacteria</taxon>
        <taxon>Hyphomicrobiales</taxon>
        <taxon>Kaistiaceae</taxon>
        <taxon>Bauldia</taxon>
    </lineage>
</organism>
<evidence type="ECO:0000256" key="1">
    <source>
        <dbReference type="SAM" id="Phobius"/>
    </source>
</evidence>
<evidence type="ECO:0000313" key="3">
    <source>
        <dbReference type="Proteomes" id="UP000199071"/>
    </source>
</evidence>
<proteinExistence type="predicted"/>
<gene>
    <name evidence="2" type="ORF">SAMN02982931_01565</name>
</gene>
<keyword evidence="1" id="KW-0472">Membrane</keyword>
<dbReference type="EMBL" id="FMXQ01000003">
    <property type="protein sequence ID" value="SDB21147.1"/>
    <property type="molecule type" value="Genomic_DNA"/>
</dbReference>
<feature type="transmembrane region" description="Helical" evidence="1">
    <location>
        <begin position="42"/>
        <end position="59"/>
    </location>
</feature>
<dbReference type="RefSeq" id="WP_090875856.1">
    <property type="nucleotide sequence ID" value="NZ_FMXQ01000003.1"/>
</dbReference>
<accession>A0A1G6BKN1</accession>
<sequence length="96" mass="10822">MIYRNIQFQPRTWQGRIGIILAAALGVGLLVAFVILTLGVAILLLPVIAVFAAIGWWRWRKIEAAMREQAAQGQTDDRTIEIDYQVIGDRDGTRRD</sequence>
<name>A0A1G6BKN1_9HYPH</name>
<keyword evidence="1" id="KW-0812">Transmembrane</keyword>